<dbReference type="RefSeq" id="WP_091414898.1">
    <property type="nucleotide sequence ID" value="NZ_LT629749.1"/>
</dbReference>
<comment type="similarity">
    <text evidence="7">Belongs to the binding-protein-dependent transport system permease family.</text>
</comment>
<reference evidence="10 11" key="1">
    <citation type="submission" date="2016-10" db="EMBL/GenBank/DDBJ databases">
        <authorList>
            <person name="de Groot N.N."/>
        </authorList>
    </citation>
    <scope>NUCLEOTIDE SEQUENCE [LARGE SCALE GENOMIC DNA]</scope>
    <source>
        <strain evidence="10 11">DSM 21741</strain>
    </source>
</reference>
<proteinExistence type="inferred from homology"/>
<evidence type="ECO:0000256" key="1">
    <source>
        <dbReference type="ARBA" id="ARBA00004651"/>
    </source>
</evidence>
<dbReference type="PROSITE" id="PS50928">
    <property type="entry name" value="ABC_TM1"/>
    <property type="match status" value="1"/>
</dbReference>
<organism evidence="10 11">
    <name type="scientific">Friedmanniella luteola</name>
    <dbReference type="NCBI Taxonomy" id="546871"/>
    <lineage>
        <taxon>Bacteria</taxon>
        <taxon>Bacillati</taxon>
        <taxon>Actinomycetota</taxon>
        <taxon>Actinomycetes</taxon>
        <taxon>Propionibacteriales</taxon>
        <taxon>Nocardioidaceae</taxon>
        <taxon>Friedmanniella</taxon>
    </lineage>
</organism>
<dbReference type="InterPro" id="IPR035906">
    <property type="entry name" value="MetI-like_sf"/>
</dbReference>
<keyword evidence="3" id="KW-1003">Cell membrane</keyword>
<sequence length="296" mass="30992">MTTIDAPREAAVSAAPVPAKRGRGHAGERAGVGTYIVLTLTAALFLFPFYFSLVAGSHPPADLYDGSPPLLPGPGLFKNMGLALAQADLFQALGRSLVVAVVVTVATVFFCTMAGFAFAKLKFRGRNALFGITLATLTIPPTLGIVPLYVVMSKLGLVNNLASVILPAAVTAFGVFFMRQFLTQALPDELVEAAKVDGASLTRTLFEIVFPIARPGMAVLGILSFMASWNDFLWPFIVVRNTPTIQVAVASIQAGYTPDISVILAGTVIATVPLVIVTAIFGKQIVNGITAGAVKG</sequence>
<comment type="subcellular location">
    <subcellularLocation>
        <location evidence="1 7">Cell membrane</location>
        <topology evidence="1 7">Multi-pass membrane protein</topology>
    </subcellularLocation>
</comment>
<feature type="transmembrane region" description="Helical" evidence="7">
    <location>
        <begin position="208"/>
        <end position="229"/>
    </location>
</feature>
<accession>A0A1H1ZK47</accession>
<dbReference type="CDD" id="cd06261">
    <property type="entry name" value="TM_PBP2"/>
    <property type="match status" value="1"/>
</dbReference>
<dbReference type="OrthoDB" id="61122at2"/>
<dbReference type="Pfam" id="PF00528">
    <property type="entry name" value="BPD_transp_1"/>
    <property type="match status" value="1"/>
</dbReference>
<dbReference type="PANTHER" id="PTHR43744">
    <property type="entry name" value="ABC TRANSPORTER PERMEASE PROTEIN MG189-RELATED-RELATED"/>
    <property type="match status" value="1"/>
</dbReference>
<dbReference type="Proteomes" id="UP000199092">
    <property type="component" value="Chromosome I"/>
</dbReference>
<gene>
    <name evidence="10" type="ORF">SAMN04488543_3836</name>
</gene>
<evidence type="ECO:0000259" key="9">
    <source>
        <dbReference type="PROSITE" id="PS50928"/>
    </source>
</evidence>
<evidence type="ECO:0000256" key="8">
    <source>
        <dbReference type="SAM" id="MobiDB-lite"/>
    </source>
</evidence>
<keyword evidence="6 7" id="KW-0472">Membrane</keyword>
<evidence type="ECO:0000256" key="4">
    <source>
        <dbReference type="ARBA" id="ARBA00022692"/>
    </source>
</evidence>
<dbReference type="PANTHER" id="PTHR43744:SF12">
    <property type="entry name" value="ABC TRANSPORTER PERMEASE PROTEIN MG189-RELATED"/>
    <property type="match status" value="1"/>
</dbReference>
<dbReference type="EMBL" id="LT629749">
    <property type="protein sequence ID" value="SDT34201.1"/>
    <property type="molecule type" value="Genomic_DNA"/>
</dbReference>
<evidence type="ECO:0000256" key="6">
    <source>
        <dbReference type="ARBA" id="ARBA00023136"/>
    </source>
</evidence>
<dbReference type="GO" id="GO:0055085">
    <property type="term" value="P:transmembrane transport"/>
    <property type="evidence" value="ECO:0007669"/>
    <property type="project" value="InterPro"/>
</dbReference>
<dbReference type="SUPFAM" id="SSF161098">
    <property type="entry name" value="MetI-like"/>
    <property type="match status" value="1"/>
</dbReference>
<feature type="transmembrane region" description="Helical" evidence="7">
    <location>
        <begin position="128"/>
        <end position="151"/>
    </location>
</feature>
<evidence type="ECO:0000256" key="5">
    <source>
        <dbReference type="ARBA" id="ARBA00022989"/>
    </source>
</evidence>
<keyword evidence="11" id="KW-1185">Reference proteome</keyword>
<evidence type="ECO:0000256" key="2">
    <source>
        <dbReference type="ARBA" id="ARBA00022448"/>
    </source>
</evidence>
<dbReference type="InterPro" id="IPR000515">
    <property type="entry name" value="MetI-like"/>
</dbReference>
<dbReference type="GO" id="GO:0005886">
    <property type="term" value="C:plasma membrane"/>
    <property type="evidence" value="ECO:0007669"/>
    <property type="project" value="UniProtKB-SubCell"/>
</dbReference>
<keyword evidence="4 7" id="KW-0812">Transmembrane</keyword>
<dbReference type="AlphaFoldDB" id="A0A1H1ZK47"/>
<name>A0A1H1ZK47_9ACTN</name>
<feature type="transmembrane region" description="Helical" evidence="7">
    <location>
        <begin position="157"/>
        <end position="177"/>
    </location>
</feature>
<feature type="region of interest" description="Disordered" evidence="8">
    <location>
        <begin position="1"/>
        <end position="26"/>
    </location>
</feature>
<evidence type="ECO:0000313" key="11">
    <source>
        <dbReference type="Proteomes" id="UP000199092"/>
    </source>
</evidence>
<evidence type="ECO:0000313" key="10">
    <source>
        <dbReference type="EMBL" id="SDT34201.1"/>
    </source>
</evidence>
<feature type="transmembrane region" description="Helical" evidence="7">
    <location>
        <begin position="97"/>
        <end position="119"/>
    </location>
</feature>
<evidence type="ECO:0000256" key="7">
    <source>
        <dbReference type="RuleBase" id="RU363032"/>
    </source>
</evidence>
<feature type="transmembrane region" description="Helical" evidence="7">
    <location>
        <begin position="30"/>
        <end position="51"/>
    </location>
</feature>
<dbReference type="Gene3D" id="1.10.3720.10">
    <property type="entry name" value="MetI-like"/>
    <property type="match status" value="1"/>
</dbReference>
<feature type="domain" description="ABC transmembrane type-1" evidence="9">
    <location>
        <begin position="93"/>
        <end position="281"/>
    </location>
</feature>
<keyword evidence="5 7" id="KW-1133">Transmembrane helix</keyword>
<evidence type="ECO:0000256" key="3">
    <source>
        <dbReference type="ARBA" id="ARBA00022475"/>
    </source>
</evidence>
<keyword evidence="2 7" id="KW-0813">Transport</keyword>
<feature type="transmembrane region" description="Helical" evidence="7">
    <location>
        <begin position="260"/>
        <end position="281"/>
    </location>
</feature>
<dbReference type="STRING" id="546871.SAMN04488543_3836"/>
<protein>
    <submittedName>
        <fullName evidence="10">Cellobiose ABC transporter membrane protein</fullName>
    </submittedName>
</protein>